<dbReference type="EMBL" id="CP069127">
    <property type="protein sequence ID" value="QRG70587.1"/>
    <property type="molecule type" value="Genomic_DNA"/>
</dbReference>
<dbReference type="InterPro" id="IPR038501">
    <property type="entry name" value="Spore_GerAC_C_sf"/>
</dbReference>
<keyword evidence="6" id="KW-0564">Palmitate</keyword>
<evidence type="ECO:0000256" key="6">
    <source>
        <dbReference type="ARBA" id="ARBA00023139"/>
    </source>
</evidence>
<keyword evidence="11" id="KW-1185">Reference proteome</keyword>
<gene>
    <name evidence="10" type="ORF">JNE38_13825</name>
</gene>
<evidence type="ECO:0000256" key="4">
    <source>
        <dbReference type="ARBA" id="ARBA00022729"/>
    </source>
</evidence>
<evidence type="ECO:0000256" key="3">
    <source>
        <dbReference type="ARBA" id="ARBA00022544"/>
    </source>
</evidence>
<proteinExistence type="inferred from homology"/>
<name>A0ABX7FXP9_BRECH</name>
<sequence length="366" mass="41462">MSEKISTSTRLARWGKICLLCLVLNGCSSTRIINEVQLIHSIGLDLEDNHILGTAITHRYEKEQVKVELLETHVPSLYSIFPELNTTTSSQLELGQLRSVVVGKAYASKGIGTLVHTLCRDPNIGFRMQLAVADPQAATIMRVNHRMNVPFILSDTIEQNIKTLNTPRSNLHVFLFNLYGQGRDPYLPYYVVQNDRLKLDGVALFRKDKFVDHIQTDEAFLLKVLVEKSKSGQYPVELQMGKRKGNGILKNLRSVVAFEVRESKPTPSIMIHLNMRGQIKDYPTWLELSDPAVFHATERELSGYLQNRLKVFLANLQKKKVDPVGIGDLIRGKSAHWNYADFQKQYPHMDIGVQVKIKLEQTGVGE</sequence>
<evidence type="ECO:0000313" key="11">
    <source>
        <dbReference type="Proteomes" id="UP000596248"/>
    </source>
</evidence>
<evidence type="ECO:0000256" key="5">
    <source>
        <dbReference type="ARBA" id="ARBA00023136"/>
    </source>
</evidence>
<evidence type="ECO:0000256" key="2">
    <source>
        <dbReference type="ARBA" id="ARBA00007886"/>
    </source>
</evidence>
<comment type="subcellular location">
    <subcellularLocation>
        <location evidence="1">Membrane</location>
        <topology evidence="1">Lipid-anchor</topology>
    </subcellularLocation>
</comment>
<dbReference type="InterPro" id="IPR008844">
    <property type="entry name" value="Spore_GerAC-like"/>
</dbReference>
<dbReference type="InterPro" id="IPR046953">
    <property type="entry name" value="Spore_GerAC-like_C"/>
</dbReference>
<keyword evidence="5" id="KW-0472">Membrane</keyword>
<dbReference type="InterPro" id="IPR057336">
    <property type="entry name" value="GerAC_N"/>
</dbReference>
<evidence type="ECO:0000256" key="1">
    <source>
        <dbReference type="ARBA" id="ARBA00004635"/>
    </source>
</evidence>
<dbReference type="Proteomes" id="UP000596248">
    <property type="component" value="Chromosome"/>
</dbReference>
<dbReference type="NCBIfam" id="TIGR02887">
    <property type="entry name" value="spore_ger_x_C"/>
    <property type="match status" value="1"/>
</dbReference>
<organism evidence="10 11">
    <name type="scientific">Brevibacillus choshinensis</name>
    <dbReference type="NCBI Taxonomy" id="54911"/>
    <lineage>
        <taxon>Bacteria</taxon>
        <taxon>Bacillati</taxon>
        <taxon>Bacillota</taxon>
        <taxon>Bacilli</taxon>
        <taxon>Bacillales</taxon>
        <taxon>Paenibacillaceae</taxon>
        <taxon>Brevibacillus</taxon>
    </lineage>
</organism>
<dbReference type="Pfam" id="PF25198">
    <property type="entry name" value="Spore_GerAC_N"/>
    <property type="match status" value="1"/>
</dbReference>
<comment type="similarity">
    <text evidence="2">Belongs to the GerABKC lipoprotein family.</text>
</comment>
<feature type="domain" description="Spore germination GerAC-like C-terminal" evidence="8">
    <location>
        <begin position="200"/>
        <end position="363"/>
    </location>
</feature>
<keyword evidence="7" id="KW-0449">Lipoprotein</keyword>
<protein>
    <submittedName>
        <fullName evidence="10">Ger(X)C family spore germination protein</fullName>
    </submittedName>
</protein>
<evidence type="ECO:0000259" key="8">
    <source>
        <dbReference type="Pfam" id="PF05504"/>
    </source>
</evidence>
<evidence type="ECO:0000313" key="10">
    <source>
        <dbReference type="EMBL" id="QRG70587.1"/>
    </source>
</evidence>
<dbReference type="Gene3D" id="3.30.300.210">
    <property type="entry name" value="Nutrient germinant receptor protein C, domain 3"/>
    <property type="match status" value="1"/>
</dbReference>
<dbReference type="PANTHER" id="PTHR35789:SF1">
    <property type="entry name" value="SPORE GERMINATION PROTEIN B3"/>
    <property type="match status" value="1"/>
</dbReference>
<accession>A0ABX7FXP9</accession>
<evidence type="ECO:0000259" key="9">
    <source>
        <dbReference type="Pfam" id="PF25198"/>
    </source>
</evidence>
<keyword evidence="4" id="KW-0732">Signal</keyword>
<evidence type="ECO:0000256" key="7">
    <source>
        <dbReference type="ARBA" id="ARBA00023288"/>
    </source>
</evidence>
<dbReference type="Pfam" id="PF05504">
    <property type="entry name" value="Spore_GerAC"/>
    <property type="match status" value="1"/>
</dbReference>
<feature type="domain" description="Spore germination protein N-terminal" evidence="9">
    <location>
        <begin position="30"/>
        <end position="190"/>
    </location>
</feature>
<keyword evidence="3" id="KW-0309">Germination</keyword>
<reference evidence="10 11" key="1">
    <citation type="submission" date="2021-01" db="EMBL/GenBank/DDBJ databases">
        <title>Identification of strong promoters based on the transcriptome of Brevibacillus choshinensis.</title>
        <authorList>
            <person name="Yao D."/>
            <person name="Zhang K."/>
            <person name="Wu J."/>
        </authorList>
    </citation>
    <scope>NUCLEOTIDE SEQUENCE [LARGE SCALE GENOMIC DNA]</scope>
    <source>
        <strain evidence="10 11">HPD31-SP3</strain>
    </source>
</reference>
<dbReference type="PANTHER" id="PTHR35789">
    <property type="entry name" value="SPORE GERMINATION PROTEIN B3"/>
    <property type="match status" value="1"/>
</dbReference>